<evidence type="ECO:0000313" key="3">
    <source>
        <dbReference type="Proteomes" id="UP000886523"/>
    </source>
</evidence>
<dbReference type="EMBL" id="MU128964">
    <property type="protein sequence ID" value="KAF9514145.1"/>
    <property type="molecule type" value="Genomic_DNA"/>
</dbReference>
<proteinExistence type="predicted"/>
<feature type="region of interest" description="Disordered" evidence="1">
    <location>
        <begin position="39"/>
        <end position="67"/>
    </location>
</feature>
<dbReference type="AlphaFoldDB" id="A0A9P6AYE3"/>
<comment type="caution">
    <text evidence="2">The sequence shown here is derived from an EMBL/GenBank/DDBJ whole genome shotgun (WGS) entry which is preliminary data.</text>
</comment>
<accession>A0A9P6AYE3</accession>
<evidence type="ECO:0000313" key="2">
    <source>
        <dbReference type="EMBL" id="KAF9514145.1"/>
    </source>
</evidence>
<keyword evidence="3" id="KW-1185">Reference proteome</keyword>
<organism evidence="2 3">
    <name type="scientific">Hydnum rufescens UP504</name>
    <dbReference type="NCBI Taxonomy" id="1448309"/>
    <lineage>
        <taxon>Eukaryota</taxon>
        <taxon>Fungi</taxon>
        <taxon>Dikarya</taxon>
        <taxon>Basidiomycota</taxon>
        <taxon>Agaricomycotina</taxon>
        <taxon>Agaricomycetes</taxon>
        <taxon>Cantharellales</taxon>
        <taxon>Hydnaceae</taxon>
        <taxon>Hydnum</taxon>
    </lineage>
</organism>
<sequence>MTDGRSVQFTCGVGGPFLSTVARLFLAIAMNVNADRESTQWRPSASKKAPRSMIRSTMPSPCHREETPASLFGSASNLCLSTVEMHGITSSNTISKCASVKTTSRVPHPCLGTRRARRIGELGYIERGCRGTSTPASVGDRLGVDNFVGGE</sequence>
<dbReference type="Proteomes" id="UP000886523">
    <property type="component" value="Unassembled WGS sequence"/>
</dbReference>
<evidence type="ECO:0000256" key="1">
    <source>
        <dbReference type="SAM" id="MobiDB-lite"/>
    </source>
</evidence>
<name>A0A9P6AYE3_9AGAM</name>
<protein>
    <submittedName>
        <fullName evidence="2">Uncharacterized protein</fullName>
    </submittedName>
</protein>
<gene>
    <name evidence="2" type="ORF">BS47DRAFT_1361949</name>
</gene>
<reference evidence="2" key="1">
    <citation type="journal article" date="2020" name="Nat. Commun.">
        <title>Large-scale genome sequencing of mycorrhizal fungi provides insights into the early evolution of symbiotic traits.</title>
        <authorList>
            <person name="Miyauchi S."/>
            <person name="Kiss E."/>
            <person name="Kuo A."/>
            <person name="Drula E."/>
            <person name="Kohler A."/>
            <person name="Sanchez-Garcia M."/>
            <person name="Morin E."/>
            <person name="Andreopoulos B."/>
            <person name="Barry K.W."/>
            <person name="Bonito G."/>
            <person name="Buee M."/>
            <person name="Carver A."/>
            <person name="Chen C."/>
            <person name="Cichocki N."/>
            <person name="Clum A."/>
            <person name="Culley D."/>
            <person name="Crous P.W."/>
            <person name="Fauchery L."/>
            <person name="Girlanda M."/>
            <person name="Hayes R.D."/>
            <person name="Keri Z."/>
            <person name="LaButti K."/>
            <person name="Lipzen A."/>
            <person name="Lombard V."/>
            <person name="Magnuson J."/>
            <person name="Maillard F."/>
            <person name="Murat C."/>
            <person name="Nolan M."/>
            <person name="Ohm R.A."/>
            <person name="Pangilinan J."/>
            <person name="Pereira M.F."/>
            <person name="Perotto S."/>
            <person name="Peter M."/>
            <person name="Pfister S."/>
            <person name="Riley R."/>
            <person name="Sitrit Y."/>
            <person name="Stielow J.B."/>
            <person name="Szollosi G."/>
            <person name="Zifcakova L."/>
            <person name="Stursova M."/>
            <person name="Spatafora J.W."/>
            <person name="Tedersoo L."/>
            <person name="Vaario L.M."/>
            <person name="Yamada A."/>
            <person name="Yan M."/>
            <person name="Wang P."/>
            <person name="Xu J."/>
            <person name="Bruns T."/>
            <person name="Baldrian P."/>
            <person name="Vilgalys R."/>
            <person name="Dunand C."/>
            <person name="Henrissat B."/>
            <person name="Grigoriev I.V."/>
            <person name="Hibbett D."/>
            <person name="Nagy L.G."/>
            <person name="Martin F.M."/>
        </authorList>
    </citation>
    <scope>NUCLEOTIDE SEQUENCE</scope>
    <source>
        <strain evidence="2">UP504</strain>
    </source>
</reference>